<evidence type="ECO:0000313" key="2">
    <source>
        <dbReference type="EMBL" id="PBK78247.1"/>
    </source>
</evidence>
<feature type="transmembrane region" description="Helical" evidence="1">
    <location>
        <begin position="35"/>
        <end position="54"/>
    </location>
</feature>
<dbReference type="Proteomes" id="UP000218334">
    <property type="component" value="Unassembled WGS sequence"/>
</dbReference>
<proteinExistence type="predicted"/>
<gene>
    <name evidence="2" type="ORF">ARMSODRAFT_947124</name>
</gene>
<accession>A0A2H3CNB4</accession>
<evidence type="ECO:0000256" key="1">
    <source>
        <dbReference type="SAM" id="Phobius"/>
    </source>
</evidence>
<keyword evidence="1" id="KW-0472">Membrane</keyword>
<name>A0A2H3CNB4_9AGAR</name>
<dbReference type="AlphaFoldDB" id="A0A2H3CNB4"/>
<evidence type="ECO:0000313" key="3">
    <source>
        <dbReference type="Proteomes" id="UP000218334"/>
    </source>
</evidence>
<dbReference type="EMBL" id="KZ293415">
    <property type="protein sequence ID" value="PBK78247.1"/>
    <property type="molecule type" value="Genomic_DNA"/>
</dbReference>
<reference evidence="3" key="1">
    <citation type="journal article" date="2017" name="Nat. Ecol. Evol.">
        <title>Genome expansion and lineage-specific genetic innovations in the forest pathogenic fungi Armillaria.</title>
        <authorList>
            <person name="Sipos G."/>
            <person name="Prasanna A.N."/>
            <person name="Walter M.C."/>
            <person name="O'Connor E."/>
            <person name="Balint B."/>
            <person name="Krizsan K."/>
            <person name="Kiss B."/>
            <person name="Hess J."/>
            <person name="Varga T."/>
            <person name="Slot J."/>
            <person name="Riley R."/>
            <person name="Boka B."/>
            <person name="Rigling D."/>
            <person name="Barry K."/>
            <person name="Lee J."/>
            <person name="Mihaltcheva S."/>
            <person name="LaButti K."/>
            <person name="Lipzen A."/>
            <person name="Waldron R."/>
            <person name="Moloney N.M."/>
            <person name="Sperisen C."/>
            <person name="Kredics L."/>
            <person name="Vagvoelgyi C."/>
            <person name="Patrignani A."/>
            <person name="Fitzpatrick D."/>
            <person name="Nagy I."/>
            <person name="Doyle S."/>
            <person name="Anderson J.B."/>
            <person name="Grigoriev I.V."/>
            <person name="Gueldener U."/>
            <person name="Muensterkoetter M."/>
            <person name="Nagy L.G."/>
        </authorList>
    </citation>
    <scope>NUCLEOTIDE SEQUENCE [LARGE SCALE GENOMIC DNA]</scope>
    <source>
        <strain evidence="3">28-4</strain>
    </source>
</reference>
<keyword evidence="1" id="KW-0812">Transmembrane</keyword>
<keyword evidence="3" id="KW-1185">Reference proteome</keyword>
<protein>
    <submittedName>
        <fullName evidence="2">Uncharacterized protein</fullName>
    </submittedName>
</protein>
<sequence>MSHNRFCLIAPLAPRVAHLLAGVLAILPTSVAPSLQIKFPMVMTCLCTLSLILLETTKLCSLRY</sequence>
<keyword evidence="1" id="KW-1133">Transmembrane helix</keyword>
<organism evidence="2 3">
    <name type="scientific">Armillaria solidipes</name>
    <dbReference type="NCBI Taxonomy" id="1076256"/>
    <lineage>
        <taxon>Eukaryota</taxon>
        <taxon>Fungi</taxon>
        <taxon>Dikarya</taxon>
        <taxon>Basidiomycota</taxon>
        <taxon>Agaricomycotina</taxon>
        <taxon>Agaricomycetes</taxon>
        <taxon>Agaricomycetidae</taxon>
        <taxon>Agaricales</taxon>
        <taxon>Marasmiineae</taxon>
        <taxon>Physalacriaceae</taxon>
        <taxon>Armillaria</taxon>
    </lineage>
</organism>